<organism evidence="5 6">
    <name type="scientific">Ramularia collo-cygni</name>
    <dbReference type="NCBI Taxonomy" id="112498"/>
    <lineage>
        <taxon>Eukaryota</taxon>
        <taxon>Fungi</taxon>
        <taxon>Dikarya</taxon>
        <taxon>Ascomycota</taxon>
        <taxon>Pezizomycotina</taxon>
        <taxon>Dothideomycetes</taxon>
        <taxon>Dothideomycetidae</taxon>
        <taxon>Mycosphaerellales</taxon>
        <taxon>Mycosphaerellaceae</taxon>
        <taxon>Ramularia</taxon>
    </lineage>
</organism>
<dbReference type="InterPro" id="IPR021765">
    <property type="entry name" value="UstYa-like"/>
</dbReference>
<dbReference type="GeneID" id="35605289"/>
<dbReference type="EMBL" id="FJUY01000021">
    <property type="protein sequence ID" value="CZT24517.1"/>
    <property type="molecule type" value="Genomic_DNA"/>
</dbReference>
<evidence type="ECO:0008006" key="7">
    <source>
        <dbReference type="Google" id="ProtNLM"/>
    </source>
</evidence>
<sequence length="244" mass="28105">MQSFSRVKKAKFAIPDGDNIEKEGLVPQEANAHHDLEYYQLQRSHQVLKRWIIGLAFLLAAALATLLFLLIKPTSTRTSPVPNFPSLPIKFEQDERFAPLISQESDEAWSSMMPTGDGFIVIDNPRSFNLPPGQESSRGELYDISLFHQLHCLSKIRSFVSTMKQAIGRNDTQEINEIILDPMQNHMAHCFDYLRQSLMCHGDMTLEWPRTEPDGRRFVVDGWHIEHQCKNWDSIMEYMKEKAG</sequence>
<dbReference type="OrthoDB" id="3687641at2759"/>
<comment type="similarity">
    <text evidence="3">Belongs to the ustYa family.</text>
</comment>
<dbReference type="Proteomes" id="UP000225277">
    <property type="component" value="Unassembled WGS sequence"/>
</dbReference>
<evidence type="ECO:0000313" key="5">
    <source>
        <dbReference type="EMBL" id="CZT24517.1"/>
    </source>
</evidence>
<dbReference type="Pfam" id="PF11807">
    <property type="entry name" value="UstYa"/>
    <property type="match status" value="1"/>
</dbReference>
<dbReference type="STRING" id="112498.A0A2D3V2M3"/>
<comment type="pathway">
    <text evidence="1">Mycotoxin biosynthesis.</text>
</comment>
<dbReference type="PANTHER" id="PTHR33365">
    <property type="entry name" value="YALI0B05434P"/>
    <property type="match status" value="1"/>
</dbReference>
<feature type="transmembrane region" description="Helical" evidence="4">
    <location>
        <begin position="51"/>
        <end position="71"/>
    </location>
</feature>
<keyword evidence="4" id="KW-1133">Transmembrane helix</keyword>
<evidence type="ECO:0000256" key="2">
    <source>
        <dbReference type="ARBA" id="ARBA00023002"/>
    </source>
</evidence>
<keyword evidence="4" id="KW-0472">Membrane</keyword>
<dbReference type="GO" id="GO:0016491">
    <property type="term" value="F:oxidoreductase activity"/>
    <property type="evidence" value="ECO:0007669"/>
    <property type="project" value="UniProtKB-KW"/>
</dbReference>
<keyword evidence="2" id="KW-0560">Oxidoreductase</keyword>
<dbReference type="RefSeq" id="XP_023631241.1">
    <property type="nucleotide sequence ID" value="XM_023775473.1"/>
</dbReference>
<keyword evidence="6" id="KW-1185">Reference proteome</keyword>
<evidence type="ECO:0000256" key="1">
    <source>
        <dbReference type="ARBA" id="ARBA00004685"/>
    </source>
</evidence>
<name>A0A2D3V2M3_9PEZI</name>
<dbReference type="GO" id="GO:0043386">
    <property type="term" value="P:mycotoxin biosynthetic process"/>
    <property type="evidence" value="ECO:0007669"/>
    <property type="project" value="InterPro"/>
</dbReference>
<dbReference type="AlphaFoldDB" id="A0A2D3V2M3"/>
<keyword evidence="4" id="KW-0812">Transmembrane</keyword>
<accession>A0A2D3V2M3</accession>
<gene>
    <name evidence="5" type="ORF">RCC_10242</name>
</gene>
<evidence type="ECO:0000256" key="3">
    <source>
        <dbReference type="ARBA" id="ARBA00035112"/>
    </source>
</evidence>
<reference evidence="5 6" key="1">
    <citation type="submission" date="2016-03" db="EMBL/GenBank/DDBJ databases">
        <authorList>
            <person name="Ploux O."/>
        </authorList>
    </citation>
    <scope>NUCLEOTIDE SEQUENCE [LARGE SCALE GENOMIC DNA]</scope>
    <source>
        <strain evidence="5 6">URUG2</strain>
    </source>
</reference>
<dbReference type="PANTHER" id="PTHR33365:SF11">
    <property type="entry name" value="TAT PATHWAY SIGNAL SEQUENCE"/>
    <property type="match status" value="1"/>
</dbReference>
<protein>
    <recommendedName>
        <fullName evidence="7">Oxidase ustYa</fullName>
    </recommendedName>
</protein>
<evidence type="ECO:0000313" key="6">
    <source>
        <dbReference type="Proteomes" id="UP000225277"/>
    </source>
</evidence>
<proteinExistence type="inferred from homology"/>
<evidence type="ECO:0000256" key="4">
    <source>
        <dbReference type="SAM" id="Phobius"/>
    </source>
</evidence>